<dbReference type="EMBL" id="BSPG01000011">
    <property type="protein sequence ID" value="GLS44380.1"/>
    <property type="molecule type" value="Genomic_DNA"/>
</dbReference>
<proteinExistence type="predicted"/>
<keyword evidence="4" id="KW-1185">Reference proteome</keyword>
<dbReference type="Proteomes" id="UP001156881">
    <property type="component" value="Unassembled WGS sequence"/>
</dbReference>
<dbReference type="AlphaFoldDB" id="A0A7W6AM29"/>
<name>A0A7W6AM29_9HYPH</name>
<accession>A0A7W6AM29</accession>
<evidence type="ECO:0000313" key="3">
    <source>
        <dbReference type="Proteomes" id="UP000517759"/>
    </source>
</evidence>
<reference evidence="4" key="2">
    <citation type="journal article" date="2019" name="Int. J. Syst. Evol. Microbiol.">
        <title>The Global Catalogue of Microorganisms (GCM) 10K type strain sequencing project: providing services to taxonomists for standard genome sequencing and annotation.</title>
        <authorList>
            <consortium name="The Broad Institute Genomics Platform"/>
            <consortium name="The Broad Institute Genome Sequencing Center for Infectious Disease"/>
            <person name="Wu L."/>
            <person name="Ma J."/>
        </authorList>
    </citation>
    <scope>NUCLEOTIDE SEQUENCE [LARGE SCALE GENOMIC DNA]</scope>
    <source>
        <strain evidence="4">NBRC 107710</strain>
    </source>
</reference>
<reference evidence="1" key="1">
    <citation type="journal article" date="2014" name="Int. J. Syst. Evol. Microbiol.">
        <title>Complete genome of a new Firmicutes species belonging to the dominant human colonic microbiota ('Ruminococcus bicirculans') reveals two chromosomes and a selective capacity to utilize plant glucans.</title>
        <authorList>
            <consortium name="NISC Comparative Sequencing Program"/>
            <person name="Wegmann U."/>
            <person name="Louis P."/>
            <person name="Goesmann A."/>
            <person name="Henrissat B."/>
            <person name="Duncan S.H."/>
            <person name="Flint H.J."/>
        </authorList>
    </citation>
    <scope>NUCLEOTIDE SEQUENCE</scope>
    <source>
        <strain evidence="1">NBRC 107710</strain>
    </source>
</reference>
<dbReference type="EMBL" id="JACIDN010000010">
    <property type="protein sequence ID" value="MBB3905111.1"/>
    <property type="molecule type" value="Genomic_DNA"/>
</dbReference>
<reference evidence="1" key="4">
    <citation type="submission" date="2023-01" db="EMBL/GenBank/DDBJ databases">
        <title>Draft genome sequence of Methylobacterium brachythecii strain NBRC 107710.</title>
        <authorList>
            <person name="Sun Q."/>
            <person name="Mori K."/>
        </authorList>
    </citation>
    <scope>NUCLEOTIDE SEQUENCE</scope>
    <source>
        <strain evidence="1">NBRC 107710</strain>
    </source>
</reference>
<evidence type="ECO:0000313" key="2">
    <source>
        <dbReference type="EMBL" id="MBB3905111.1"/>
    </source>
</evidence>
<reference evidence="2 3" key="3">
    <citation type="submission" date="2020-08" db="EMBL/GenBank/DDBJ databases">
        <title>Genomic Encyclopedia of Type Strains, Phase IV (KMG-IV): sequencing the most valuable type-strain genomes for metagenomic binning, comparative biology and taxonomic classification.</title>
        <authorList>
            <person name="Goeker M."/>
        </authorList>
    </citation>
    <scope>NUCLEOTIDE SEQUENCE [LARGE SCALE GENOMIC DNA]</scope>
    <source>
        <strain evidence="2 3">DSM 24105</strain>
    </source>
</reference>
<sequence>MSTVARLGQDPAASAYGDYLREKRNGMCPIQREHEKVRALLDAVKAGGERVIPERRL</sequence>
<dbReference type="RefSeq" id="WP_183511197.1">
    <property type="nucleotide sequence ID" value="NZ_BSPG01000011.1"/>
</dbReference>
<organism evidence="2 3">
    <name type="scientific">Methylobacterium brachythecii</name>
    <dbReference type="NCBI Taxonomy" id="1176177"/>
    <lineage>
        <taxon>Bacteria</taxon>
        <taxon>Pseudomonadati</taxon>
        <taxon>Pseudomonadota</taxon>
        <taxon>Alphaproteobacteria</taxon>
        <taxon>Hyphomicrobiales</taxon>
        <taxon>Methylobacteriaceae</taxon>
        <taxon>Methylobacterium</taxon>
    </lineage>
</organism>
<evidence type="ECO:0000313" key="4">
    <source>
        <dbReference type="Proteomes" id="UP001156881"/>
    </source>
</evidence>
<evidence type="ECO:0000313" key="1">
    <source>
        <dbReference type="EMBL" id="GLS44380.1"/>
    </source>
</evidence>
<gene>
    <name evidence="1" type="ORF">GCM10007884_23680</name>
    <name evidence="2" type="ORF">GGR33_004639</name>
</gene>
<dbReference type="Proteomes" id="UP000517759">
    <property type="component" value="Unassembled WGS sequence"/>
</dbReference>
<protein>
    <submittedName>
        <fullName evidence="2">Uncharacterized protein</fullName>
    </submittedName>
</protein>
<comment type="caution">
    <text evidence="2">The sequence shown here is derived from an EMBL/GenBank/DDBJ whole genome shotgun (WGS) entry which is preliminary data.</text>
</comment>